<dbReference type="EMBL" id="CP032419">
    <property type="protein sequence ID" value="AYC33111.1"/>
    <property type="molecule type" value="Genomic_DNA"/>
</dbReference>
<gene>
    <name evidence="2" type="ORF">D3880_12395</name>
</gene>
<dbReference type="OrthoDB" id="6999610at2"/>
<dbReference type="Proteomes" id="UP000265560">
    <property type="component" value="Chromosome"/>
</dbReference>
<organism evidence="2 3">
    <name type="scientific">Pseudomonas cavernae</name>
    <dbReference type="NCBI Taxonomy" id="2320867"/>
    <lineage>
        <taxon>Bacteria</taxon>
        <taxon>Pseudomonadati</taxon>
        <taxon>Pseudomonadota</taxon>
        <taxon>Gammaproteobacteria</taxon>
        <taxon>Pseudomonadales</taxon>
        <taxon>Pseudomonadaceae</taxon>
        <taxon>Pseudomonas</taxon>
    </lineage>
</organism>
<evidence type="ECO:0000313" key="2">
    <source>
        <dbReference type="EMBL" id="AYC33111.1"/>
    </source>
</evidence>
<feature type="domain" description="DUF7931" evidence="1">
    <location>
        <begin position="63"/>
        <end position="210"/>
    </location>
</feature>
<dbReference type="Pfam" id="PF25559">
    <property type="entry name" value="DUF7931"/>
    <property type="match status" value="1"/>
</dbReference>
<dbReference type="InterPro" id="IPR057691">
    <property type="entry name" value="DUF7931"/>
</dbReference>
<dbReference type="RefSeq" id="WP_119893729.1">
    <property type="nucleotide sequence ID" value="NZ_CP032419.1"/>
</dbReference>
<dbReference type="KEGG" id="pcav:D3880_12395"/>
<sequence length="212" mass="24068">MNDDNAPSPEANAEPVELPAIEFQSPGRYVVHNPPSPQTEPQPWEPAPFMLGRHQPLEHFSQPADARAHALALLQQAQRSLCLYSPDLEAWLYNHSSVQDACTHFLLANPKNRLRILLRDTTRATREGHRLLNLARRLPSNLQIRKLHPDHPSEEVAFLLADGRGLLLRPEPEQPAGYALYNDPGRVRQHQAQFNQAWDLSITDPDLRSFLL</sequence>
<keyword evidence="2" id="KW-0808">Transferase</keyword>
<protein>
    <submittedName>
        <fullName evidence="2">Histone acetyltransferase HPA2</fullName>
    </submittedName>
</protein>
<evidence type="ECO:0000259" key="1">
    <source>
        <dbReference type="Pfam" id="PF25559"/>
    </source>
</evidence>
<keyword evidence="3" id="KW-1185">Reference proteome</keyword>
<reference evidence="3" key="1">
    <citation type="submission" date="2018-09" db="EMBL/GenBank/DDBJ databases">
        <authorList>
            <person name="Zhu H."/>
        </authorList>
    </citation>
    <scope>NUCLEOTIDE SEQUENCE [LARGE SCALE GENOMIC DNA]</scope>
    <source>
        <strain evidence="3">K2W31S-8</strain>
    </source>
</reference>
<proteinExistence type="predicted"/>
<accession>A0A385Z398</accession>
<evidence type="ECO:0000313" key="3">
    <source>
        <dbReference type="Proteomes" id="UP000265560"/>
    </source>
</evidence>
<dbReference type="AlphaFoldDB" id="A0A385Z398"/>
<dbReference type="GO" id="GO:0016740">
    <property type="term" value="F:transferase activity"/>
    <property type="evidence" value="ECO:0007669"/>
    <property type="project" value="UniProtKB-KW"/>
</dbReference>
<name>A0A385Z398_9PSED</name>